<dbReference type="HOGENOM" id="CLU_125060_0_0_11"/>
<organism evidence="1 2">
    <name type="scientific">Kribbella flavida (strain DSM 17836 / JCM 10339 / NBRC 14399)</name>
    <dbReference type="NCBI Taxonomy" id="479435"/>
    <lineage>
        <taxon>Bacteria</taxon>
        <taxon>Bacillati</taxon>
        <taxon>Actinomycetota</taxon>
        <taxon>Actinomycetes</taxon>
        <taxon>Propionibacteriales</taxon>
        <taxon>Kribbellaceae</taxon>
        <taxon>Kribbella</taxon>
    </lineage>
</organism>
<keyword evidence="2" id="KW-1185">Reference proteome</keyword>
<name>D2PUE9_KRIFD</name>
<evidence type="ECO:0000313" key="2">
    <source>
        <dbReference type="Proteomes" id="UP000007967"/>
    </source>
</evidence>
<reference evidence="2" key="1">
    <citation type="submission" date="2009-09" db="EMBL/GenBank/DDBJ databases">
        <title>The complete genome of Kribbella flavida DSM 17836.</title>
        <authorList>
            <consortium name="US DOE Joint Genome Institute (JGI-PGF)"/>
            <person name="Lucas S."/>
            <person name="Copeland A."/>
            <person name="Lapidus A."/>
            <person name="Glavina del Rio T."/>
            <person name="Dalin E."/>
            <person name="Tice H."/>
            <person name="Bruce D."/>
            <person name="Goodwin L."/>
            <person name="Pitluck S."/>
            <person name="Kyrpides N."/>
            <person name="Mavromatis K."/>
            <person name="Ivanova N."/>
            <person name="Saunders E."/>
            <person name="Brettin T."/>
            <person name="Detter J.C."/>
            <person name="Han C."/>
            <person name="Larimer F."/>
            <person name="Land M."/>
            <person name="Hauser L."/>
            <person name="Markowitz V."/>
            <person name="Cheng J.-F."/>
            <person name="Hugenholtz P."/>
            <person name="Woyke T."/>
            <person name="Wu D."/>
            <person name="Pukall R."/>
            <person name="Klenk H.-P."/>
            <person name="Eisen J.A."/>
        </authorList>
    </citation>
    <scope>NUCLEOTIDE SEQUENCE [LARGE SCALE GENOMIC DNA]</scope>
    <source>
        <strain evidence="2">DSM 17836 / JCM 10339 / NBRC 14399</strain>
    </source>
</reference>
<dbReference type="AlphaFoldDB" id="D2PUE9"/>
<dbReference type="Gene3D" id="3.10.450.50">
    <property type="match status" value="1"/>
</dbReference>
<dbReference type="Proteomes" id="UP000007967">
    <property type="component" value="Chromosome"/>
</dbReference>
<gene>
    <name evidence="1" type="ordered locus">Kfla_0343</name>
</gene>
<proteinExistence type="predicted"/>
<protein>
    <submittedName>
        <fullName evidence="1">Uncharacterized protein</fullName>
    </submittedName>
</protein>
<sequence>MSTDSTPATTAHDPAATGAEGNAAALADRYFALWNETDSDRRATAITTTWASDGAFVDPSFEATGHQELNALIAGAQQLFPGHRFTRTGEIDHHHNHLRWTWELAAEGRAPIAGGTDIVTLTPAGQIQQVIGFLDFAPAH</sequence>
<evidence type="ECO:0000313" key="1">
    <source>
        <dbReference type="EMBL" id="ADB29467.1"/>
    </source>
</evidence>
<dbReference type="RefSeq" id="WP_012918024.1">
    <property type="nucleotide sequence ID" value="NC_013729.1"/>
</dbReference>
<dbReference type="eggNOG" id="COG0346">
    <property type="taxonomic scope" value="Bacteria"/>
</dbReference>
<dbReference type="EMBL" id="CP001736">
    <property type="protein sequence ID" value="ADB29467.1"/>
    <property type="molecule type" value="Genomic_DNA"/>
</dbReference>
<reference evidence="1 2" key="2">
    <citation type="journal article" date="2010" name="Stand. Genomic Sci.">
        <title>Complete genome sequence of Kribbella flavida type strain (IFO 14399).</title>
        <authorList>
            <person name="Pukall R."/>
            <person name="Lapidus A."/>
            <person name="Glavina Del Rio T."/>
            <person name="Copeland A."/>
            <person name="Tice H."/>
            <person name="Cheng J.-F."/>
            <person name="Lucas S."/>
            <person name="Chen F."/>
            <person name="Nolan M."/>
            <person name="LaButti K."/>
            <person name="Pati A."/>
            <person name="Ivanova N."/>
            <person name="Mavrommatis K."/>
            <person name="Mikhailova N."/>
            <person name="Pitluck S."/>
            <person name="Bruce D."/>
            <person name="Goodwin L."/>
            <person name="Land M."/>
            <person name="Hauser L."/>
            <person name="Chang Y.-J."/>
            <person name="Jeffries C.D."/>
            <person name="Chen A."/>
            <person name="Palaniappan K."/>
            <person name="Chain P."/>
            <person name="Rohde M."/>
            <person name="Goeker M."/>
            <person name="Bristow J."/>
            <person name="Eisen J.A."/>
            <person name="Markowitz V."/>
            <person name="Hugenholtz P."/>
            <person name="Kyrpides N.C."/>
            <person name="Klenk H.-P."/>
            <person name="Brettin T."/>
        </authorList>
    </citation>
    <scope>NUCLEOTIDE SEQUENCE [LARGE SCALE GENOMIC DNA]</scope>
    <source>
        <strain evidence="2">DSM 17836 / JCM 10339 / NBRC 14399</strain>
    </source>
</reference>
<accession>D2PUE9</accession>
<dbReference type="InterPro" id="IPR032710">
    <property type="entry name" value="NTF2-like_dom_sf"/>
</dbReference>
<dbReference type="OrthoDB" id="9808719at2"/>
<dbReference type="KEGG" id="kfl:Kfla_0343"/>
<dbReference type="SUPFAM" id="SSF54427">
    <property type="entry name" value="NTF2-like"/>
    <property type="match status" value="1"/>
</dbReference>
<dbReference type="STRING" id="479435.Kfla_0343"/>